<evidence type="ECO:0000313" key="4">
    <source>
        <dbReference type="Proteomes" id="UP000234323"/>
    </source>
</evidence>
<evidence type="ECO:0000256" key="1">
    <source>
        <dbReference type="SAM" id="Coils"/>
    </source>
</evidence>
<name>A0A2I1GLB0_9GLOM</name>
<feature type="compositionally biased region" description="Polar residues" evidence="2">
    <location>
        <begin position="1"/>
        <end position="14"/>
    </location>
</feature>
<dbReference type="OrthoDB" id="2421414at2759"/>
<gene>
    <name evidence="3" type="ORF">RhiirA4_522528</name>
</gene>
<keyword evidence="1" id="KW-0175">Coiled coil</keyword>
<feature type="compositionally biased region" description="Low complexity" evidence="2">
    <location>
        <begin position="21"/>
        <end position="50"/>
    </location>
</feature>
<keyword evidence="4" id="KW-1185">Reference proteome</keyword>
<accession>A0A2I1GLB0</accession>
<dbReference type="EMBL" id="LLXI01000544">
    <property type="protein sequence ID" value="PKY47426.1"/>
    <property type="molecule type" value="Genomic_DNA"/>
</dbReference>
<dbReference type="VEuPathDB" id="FungiDB:RhiirFUN_008223"/>
<feature type="coiled-coil region" evidence="1">
    <location>
        <begin position="309"/>
        <end position="401"/>
    </location>
</feature>
<dbReference type="VEuPathDB" id="FungiDB:FUN_007838"/>
<organism evidence="3 4">
    <name type="scientific">Rhizophagus irregularis</name>
    <dbReference type="NCBI Taxonomy" id="588596"/>
    <lineage>
        <taxon>Eukaryota</taxon>
        <taxon>Fungi</taxon>
        <taxon>Fungi incertae sedis</taxon>
        <taxon>Mucoromycota</taxon>
        <taxon>Glomeromycotina</taxon>
        <taxon>Glomeromycetes</taxon>
        <taxon>Glomerales</taxon>
        <taxon>Glomeraceae</taxon>
        <taxon>Rhizophagus</taxon>
    </lineage>
</organism>
<proteinExistence type="predicted"/>
<dbReference type="VEuPathDB" id="FungiDB:RhiirA1_412119"/>
<sequence>MGGQDSAGNKQMASSYAKIVSSQQQNSLPSQNIVSQPSPSTSSSTTTSPPALLKQEKIDQTQWNTAEWFGKEAYWQNDLVKWIILASEEKESSEQKNIDKGLKIIRKETDEIFKAGMVNSDSYNSCLDLITRCRDIRDSNFDYNKRIELLKIIFGYLQMKSEEANLIINTIEQMSVEQRSVLRFMTHQKIQSRIAFLRTTLKTHKSSNDMEGYHCTTNPYYGELFNQKQAAITELQEAIDIVKASNSDLNNKYSELLAENDGLCEKNSELEGQIQLLSQADQTKTSHESFIRELIENCNKMTLNDDKMKSEYETQINQLKSEYETQIKQLKSEYETQIKQLQERESKMKPEYEAHVRRLQERNDKMKSAYEEHINQLQEEANELRKEAKSANDEASGYQAALGSATNVRWSDSTFNNPIQLTKDIEKFQHLLADFTKVKGKSVKIDEDAAKQLLTKYECKANLNSKEIKNYLAAALQRMILEAIFNIADNLYRYAESSNSFNDGRLESFIVYYTQELVEYTNLLAKSREGKDSITNVTPVKIRQQVYAALGSRGFAKSNHSYMNKLVNDLVNKMEKYREVVDEERKKTLHSEAEKIIRTGMQLWFCLKAQEPVPKIHWFKSGAHIQTHLMVGSWESENIKENEVDFAFFPLIIAQNDTQDSQVFNKAQVFVRPKQNGKFQKIKGYSFSFF</sequence>
<evidence type="ECO:0000313" key="3">
    <source>
        <dbReference type="EMBL" id="PKY47426.1"/>
    </source>
</evidence>
<dbReference type="Proteomes" id="UP000234323">
    <property type="component" value="Unassembled WGS sequence"/>
</dbReference>
<feature type="region of interest" description="Disordered" evidence="2">
    <location>
        <begin position="1"/>
        <end position="56"/>
    </location>
</feature>
<feature type="coiled-coil region" evidence="1">
    <location>
        <begin position="232"/>
        <end position="273"/>
    </location>
</feature>
<evidence type="ECO:0000256" key="2">
    <source>
        <dbReference type="SAM" id="MobiDB-lite"/>
    </source>
</evidence>
<dbReference type="AlphaFoldDB" id="A0A2I1GLB0"/>
<comment type="caution">
    <text evidence="3">The sequence shown here is derived from an EMBL/GenBank/DDBJ whole genome shotgun (WGS) entry which is preliminary data.</text>
</comment>
<reference evidence="3 4" key="1">
    <citation type="submission" date="2015-10" db="EMBL/GenBank/DDBJ databases">
        <title>Genome analyses suggest a sexual origin of heterokaryosis in a supposedly ancient asexual fungus.</title>
        <authorList>
            <person name="Ropars J."/>
            <person name="Sedzielewska K."/>
            <person name="Noel J."/>
            <person name="Charron P."/>
            <person name="Farinelli L."/>
            <person name="Marton T."/>
            <person name="Kruger M."/>
            <person name="Pelin A."/>
            <person name="Brachmann A."/>
            <person name="Corradi N."/>
        </authorList>
    </citation>
    <scope>NUCLEOTIDE SEQUENCE [LARGE SCALE GENOMIC DNA]</scope>
    <source>
        <strain evidence="3 4">A4</strain>
    </source>
</reference>
<protein>
    <submittedName>
        <fullName evidence="3">Uncharacterized protein</fullName>
    </submittedName>
</protein>